<dbReference type="SUPFAM" id="SSF53850">
    <property type="entry name" value="Periplasmic binding protein-like II"/>
    <property type="match status" value="1"/>
</dbReference>
<organism evidence="2 3">
    <name type="scientific">Marinomonas rhodophyticola</name>
    <dbReference type="NCBI Taxonomy" id="2992803"/>
    <lineage>
        <taxon>Bacteria</taxon>
        <taxon>Pseudomonadati</taxon>
        <taxon>Pseudomonadota</taxon>
        <taxon>Gammaproteobacteria</taxon>
        <taxon>Oceanospirillales</taxon>
        <taxon>Oceanospirillaceae</taxon>
        <taxon>Marinomonas</taxon>
    </lineage>
</organism>
<dbReference type="Gene3D" id="3.40.190.10">
    <property type="entry name" value="Periplasmic binding protein-like II"/>
    <property type="match status" value="2"/>
</dbReference>
<keyword evidence="1" id="KW-0732">Signal</keyword>
<dbReference type="NCBIfam" id="TIGR02122">
    <property type="entry name" value="TRAP_TAXI"/>
    <property type="match status" value="1"/>
</dbReference>
<gene>
    <name evidence="2" type="ORF">ONZ52_17960</name>
</gene>
<comment type="caution">
    <text evidence="2">The sequence shown here is derived from an EMBL/GenBank/DDBJ whole genome shotgun (WGS) entry which is preliminary data.</text>
</comment>
<name>A0ABT3KJI0_9GAMM</name>
<dbReference type="PANTHER" id="PTHR42941">
    <property type="entry name" value="SLL1037 PROTEIN"/>
    <property type="match status" value="1"/>
</dbReference>
<dbReference type="Pfam" id="PF16868">
    <property type="entry name" value="NMT1_3"/>
    <property type="match status" value="1"/>
</dbReference>
<dbReference type="InterPro" id="IPR011852">
    <property type="entry name" value="TRAP_TAXI"/>
</dbReference>
<dbReference type="PANTHER" id="PTHR42941:SF1">
    <property type="entry name" value="SLL1037 PROTEIN"/>
    <property type="match status" value="1"/>
</dbReference>
<accession>A0ABT3KJI0</accession>
<dbReference type="RefSeq" id="WP_265220053.1">
    <property type="nucleotide sequence ID" value="NZ_JAPEUL010000009.1"/>
</dbReference>
<keyword evidence="3" id="KW-1185">Reference proteome</keyword>
<evidence type="ECO:0000313" key="3">
    <source>
        <dbReference type="Proteomes" id="UP001431181"/>
    </source>
</evidence>
<dbReference type="EMBL" id="JAPEUL010000009">
    <property type="protein sequence ID" value="MCW4630713.1"/>
    <property type="molecule type" value="Genomic_DNA"/>
</dbReference>
<evidence type="ECO:0000256" key="1">
    <source>
        <dbReference type="SAM" id="SignalP"/>
    </source>
</evidence>
<proteinExistence type="predicted"/>
<protein>
    <submittedName>
        <fullName evidence="2">TAXI family TRAP transporter solute-binding subunit</fullName>
    </submittedName>
</protein>
<sequence length="326" mass="34279">MKDRLRMTKKIGIIASLTSILLATSATASDFPSSMKLGTASQGGTYFIYGSGVAKLIQEKLNISTSAEVSGGPIQNLALVEAGQIDLGLTSTGPAQQSVEGKNPLMPGSQLPNLRVLFPMYQSAFQMASLTSSGISTLEQLNGRTMGVGPKAGTTATYLPSILQEVGINVTPRFGGAGDQAGQLQDGMIDSLGLAAGIPVTAFTQVEAQNAITPLGFSDAQVKSLTDAFPSLSPMTIKAGTYKGQGQDIQTVSMWNFVVANKQMSNDLAYAITKTILESNDEMMQVHRAAAESLAKNMLFNGVLPIHPGAAKYYREIGVDVCCEVE</sequence>
<dbReference type="Proteomes" id="UP001431181">
    <property type="component" value="Unassembled WGS sequence"/>
</dbReference>
<feature type="chain" id="PRO_5045839693" evidence="1">
    <location>
        <begin position="29"/>
        <end position="326"/>
    </location>
</feature>
<evidence type="ECO:0000313" key="2">
    <source>
        <dbReference type="EMBL" id="MCW4630713.1"/>
    </source>
</evidence>
<reference evidence="2" key="1">
    <citation type="submission" date="2022-11" db="EMBL/GenBank/DDBJ databases">
        <title>Marinomonas sp. nov., isolated from marine algae.</title>
        <authorList>
            <person name="Choi D.G."/>
            <person name="Kim J.M."/>
            <person name="Lee J.K."/>
            <person name="Baek J.H."/>
            <person name="Jeon C.O."/>
        </authorList>
    </citation>
    <scope>NUCLEOTIDE SEQUENCE</scope>
    <source>
        <strain evidence="2">KJ51-3</strain>
    </source>
</reference>
<feature type="signal peptide" evidence="1">
    <location>
        <begin position="1"/>
        <end position="28"/>
    </location>
</feature>